<dbReference type="Gene3D" id="3.40.50.720">
    <property type="entry name" value="NAD(P)-binding Rossmann-like Domain"/>
    <property type="match status" value="1"/>
</dbReference>
<dbReference type="FunFam" id="3.40.50.720:FF:000084">
    <property type="entry name" value="Short-chain dehydrogenase reductase"/>
    <property type="match status" value="1"/>
</dbReference>
<dbReference type="OrthoDB" id="9803333at2"/>
<keyword evidence="3" id="KW-1185">Reference proteome</keyword>
<dbReference type="InterPro" id="IPR050259">
    <property type="entry name" value="SDR"/>
</dbReference>
<dbReference type="Pfam" id="PF13561">
    <property type="entry name" value="adh_short_C2"/>
    <property type="match status" value="1"/>
</dbReference>
<dbReference type="AlphaFoldDB" id="A0A372IR48"/>
<dbReference type="NCBIfam" id="NF009384">
    <property type="entry name" value="PRK12743.1"/>
    <property type="match status" value="1"/>
</dbReference>
<dbReference type="PRINTS" id="PR00081">
    <property type="entry name" value="GDHRDH"/>
</dbReference>
<protein>
    <submittedName>
        <fullName evidence="2">SDR family oxidoreductase</fullName>
    </submittedName>
</protein>
<proteinExistence type="inferred from homology"/>
<dbReference type="PROSITE" id="PS00061">
    <property type="entry name" value="ADH_SHORT"/>
    <property type="match status" value="1"/>
</dbReference>
<accession>A0A372IR48</accession>
<dbReference type="EMBL" id="QVQT01000003">
    <property type="protein sequence ID" value="RFU17259.1"/>
    <property type="molecule type" value="Genomic_DNA"/>
</dbReference>
<dbReference type="NCBIfam" id="NF005559">
    <property type="entry name" value="PRK07231.1"/>
    <property type="match status" value="1"/>
</dbReference>
<evidence type="ECO:0000313" key="2">
    <source>
        <dbReference type="EMBL" id="RFU17259.1"/>
    </source>
</evidence>
<reference evidence="2 3" key="1">
    <citation type="submission" date="2018-08" db="EMBL/GenBank/DDBJ databases">
        <title>Acidipila sp. 4G-K13, an acidobacterium isolated from forest soil.</title>
        <authorList>
            <person name="Gao Z.-H."/>
            <person name="Qiu L.-H."/>
        </authorList>
    </citation>
    <scope>NUCLEOTIDE SEQUENCE [LARGE SCALE GENOMIC DNA]</scope>
    <source>
        <strain evidence="2 3">4G-K13</strain>
    </source>
</reference>
<dbReference type="InterPro" id="IPR036291">
    <property type="entry name" value="NAD(P)-bd_dom_sf"/>
</dbReference>
<evidence type="ECO:0000313" key="3">
    <source>
        <dbReference type="Proteomes" id="UP000264702"/>
    </source>
</evidence>
<sequence>MRLKDRVAIVTGAGSGIGQGIAEVFVREGAAVVIDYVGKPGAADETLAKIKAAGGRAIAVEADVSDEKQVASLTEQTVRAFGRLDILVNNAGIESKFPFTDFPLDHFQKILAVNLTGPWLCAQAAARQMIRQGGGGRIINISSIHEDLPMPTNAAYCATKGGLRMLMRTIAVELAAHQITVNNIGPGAVYTPIDRDVQANPELEQQLMAEIPLRRWGKPEEIGELAAYLASDAAGYVTGSTFFIDGGMLRNAGSL</sequence>
<comment type="caution">
    <text evidence="2">The sequence shown here is derived from an EMBL/GenBank/DDBJ whole genome shotgun (WGS) entry which is preliminary data.</text>
</comment>
<gene>
    <name evidence="2" type="ORF">D0Y96_09605</name>
</gene>
<dbReference type="Proteomes" id="UP000264702">
    <property type="component" value="Unassembled WGS sequence"/>
</dbReference>
<organism evidence="2 3">
    <name type="scientific">Paracidobacterium acidisoli</name>
    <dbReference type="NCBI Taxonomy" id="2303751"/>
    <lineage>
        <taxon>Bacteria</taxon>
        <taxon>Pseudomonadati</taxon>
        <taxon>Acidobacteriota</taxon>
        <taxon>Terriglobia</taxon>
        <taxon>Terriglobales</taxon>
        <taxon>Acidobacteriaceae</taxon>
        <taxon>Paracidobacterium</taxon>
    </lineage>
</organism>
<dbReference type="PRINTS" id="PR00080">
    <property type="entry name" value="SDRFAMILY"/>
</dbReference>
<dbReference type="InterPro" id="IPR002347">
    <property type="entry name" value="SDR_fam"/>
</dbReference>
<dbReference type="SUPFAM" id="SSF51735">
    <property type="entry name" value="NAD(P)-binding Rossmann-fold domains"/>
    <property type="match status" value="1"/>
</dbReference>
<name>A0A372IR48_9BACT</name>
<dbReference type="PANTHER" id="PTHR42879">
    <property type="entry name" value="3-OXOACYL-(ACYL-CARRIER-PROTEIN) REDUCTASE"/>
    <property type="match status" value="1"/>
</dbReference>
<dbReference type="InterPro" id="IPR020904">
    <property type="entry name" value="Sc_DH/Rdtase_CS"/>
</dbReference>
<dbReference type="GO" id="GO:0032787">
    <property type="term" value="P:monocarboxylic acid metabolic process"/>
    <property type="evidence" value="ECO:0007669"/>
    <property type="project" value="UniProtKB-ARBA"/>
</dbReference>
<evidence type="ECO:0000256" key="1">
    <source>
        <dbReference type="ARBA" id="ARBA00006484"/>
    </source>
</evidence>
<dbReference type="PANTHER" id="PTHR42879:SF2">
    <property type="entry name" value="3-OXOACYL-[ACYL-CARRIER-PROTEIN] REDUCTASE FABG"/>
    <property type="match status" value="1"/>
</dbReference>
<comment type="similarity">
    <text evidence="1">Belongs to the short-chain dehydrogenases/reductases (SDR) family.</text>
</comment>